<dbReference type="AlphaFoldDB" id="A0A382KX77"/>
<feature type="domain" description="Glucose/Sorbosone dehydrogenase" evidence="1">
    <location>
        <begin position="44"/>
        <end position="366"/>
    </location>
</feature>
<dbReference type="InterPro" id="IPR011041">
    <property type="entry name" value="Quinoprot_gluc/sorb_DH_b-prop"/>
</dbReference>
<dbReference type="PANTHER" id="PTHR19328:SF75">
    <property type="entry name" value="ALDOSE SUGAR DEHYDROGENASE YLII"/>
    <property type="match status" value="1"/>
</dbReference>
<dbReference type="Pfam" id="PF07995">
    <property type="entry name" value="GSDH"/>
    <property type="match status" value="1"/>
</dbReference>
<dbReference type="SUPFAM" id="SSF50952">
    <property type="entry name" value="Soluble quinoprotein glucose dehydrogenase"/>
    <property type="match status" value="1"/>
</dbReference>
<proteinExistence type="predicted"/>
<organism evidence="2">
    <name type="scientific">marine metagenome</name>
    <dbReference type="NCBI Taxonomy" id="408172"/>
    <lineage>
        <taxon>unclassified sequences</taxon>
        <taxon>metagenomes</taxon>
        <taxon>ecological metagenomes</taxon>
    </lineage>
</organism>
<accession>A0A382KX77</accession>
<name>A0A382KX77_9ZZZZ</name>
<gene>
    <name evidence="2" type="ORF">METZ01_LOCUS281793</name>
</gene>
<sequence length="372" mass="42623">MIKYIPLLLLIGLTWTQKEDWDIDIIETSLLAYKVELFSDGYIIPWGMSFLPDGDLIVSDICGKIYRVNYNGNKKMLISNFPEVFYQGQGGLLDVEVHPKFEENNLVYFSFSDLNSESSFTSIARAELKADSLVNLKIIYKAEKEHYTKSPYHFGSRILFNNEFLYFTIGDRGVMDDAQDLFKPNGKIHRLFDNGDIPLDNPFVNINDSKSSIWCYGNRNPQGLAMDIDGNIWELEHGPKGGDELNIIRKGYNYGWPIITYGINYNGKKISDKTHMDGMEQPVWHWTPSIAVCGMKFYYGKPFNPWNGNILVTSLKFEYLERVIIANGERTGSEIIYEPGSRVRDVEVDLNGNIFVALEDPGRIVRLTKINK</sequence>
<evidence type="ECO:0000313" key="2">
    <source>
        <dbReference type="EMBL" id="SVC28939.1"/>
    </source>
</evidence>
<dbReference type="InterPro" id="IPR012938">
    <property type="entry name" value="Glc/Sorbosone_DH"/>
</dbReference>
<dbReference type="InterPro" id="IPR011042">
    <property type="entry name" value="6-blade_b-propeller_TolB-like"/>
</dbReference>
<dbReference type="Gene3D" id="2.120.10.30">
    <property type="entry name" value="TolB, C-terminal domain"/>
    <property type="match status" value="1"/>
</dbReference>
<dbReference type="PANTHER" id="PTHR19328">
    <property type="entry name" value="HEDGEHOG-INTERACTING PROTEIN"/>
    <property type="match status" value="1"/>
</dbReference>
<reference evidence="2" key="1">
    <citation type="submission" date="2018-05" db="EMBL/GenBank/DDBJ databases">
        <authorList>
            <person name="Lanie J.A."/>
            <person name="Ng W.-L."/>
            <person name="Kazmierczak K.M."/>
            <person name="Andrzejewski T.M."/>
            <person name="Davidsen T.M."/>
            <person name="Wayne K.J."/>
            <person name="Tettelin H."/>
            <person name="Glass J.I."/>
            <person name="Rusch D."/>
            <person name="Podicherti R."/>
            <person name="Tsui H.-C.T."/>
            <person name="Winkler M.E."/>
        </authorList>
    </citation>
    <scope>NUCLEOTIDE SEQUENCE</scope>
</reference>
<dbReference type="EMBL" id="UINC01083332">
    <property type="protein sequence ID" value="SVC28939.1"/>
    <property type="molecule type" value="Genomic_DNA"/>
</dbReference>
<protein>
    <recommendedName>
        <fullName evidence="1">Glucose/Sorbosone dehydrogenase domain-containing protein</fullName>
    </recommendedName>
</protein>
<evidence type="ECO:0000259" key="1">
    <source>
        <dbReference type="Pfam" id="PF07995"/>
    </source>
</evidence>